<dbReference type="InterPro" id="IPR012854">
    <property type="entry name" value="Cu_amine_oxidase-like_N"/>
</dbReference>
<dbReference type="Gene3D" id="3.10.50.40">
    <property type="match status" value="1"/>
</dbReference>
<proteinExistence type="predicted"/>
<accession>A0ABX0J4H5</accession>
<dbReference type="InterPro" id="IPR036582">
    <property type="entry name" value="Mao_N_sf"/>
</dbReference>
<dbReference type="Proteomes" id="UP001165962">
    <property type="component" value="Unassembled WGS sequence"/>
</dbReference>
<sequence>MNDKVKGLVLGLTIGVMLTGSIAYASGSQIEVYFKNIKYMFDGYEKNPTLEQGEGFIYNGTTYVPLRYISETLGKEVQWDGDTETIWVGKKADLNAVVATYQGGQVTRGAFEKYLAITLLLNPDNAKYENDEAFKSYMLKQMIGQHILASRLAPEVKASLAATIEQNMVDLNNYLQSKGDTKALLTKGNVVDADLRSYVDMVISAQKALEASVTEEDLKALYATELSNKNENLISASVRHILINANDEKGVARTKEALDLKLKEIQDKLKSGEDFVALAKQYSEDPGSKENGGLYADASVVQWVDGFKQAVISQELNKVGEPVQTEFGYHIIRVESRGTLSFDSVKEGLKQSLVSERTKQYNEKDLPALIQSITLPKP</sequence>
<dbReference type="Pfam" id="PF07833">
    <property type="entry name" value="Cu_amine_oxidN1"/>
    <property type="match status" value="1"/>
</dbReference>
<feature type="domain" description="PpiC" evidence="2">
    <location>
        <begin position="238"/>
        <end position="336"/>
    </location>
</feature>
<dbReference type="InterPro" id="IPR046357">
    <property type="entry name" value="PPIase_dom_sf"/>
</dbReference>
<gene>
    <name evidence="3" type="ORF">G9U52_13650</name>
</gene>
<dbReference type="InterPro" id="IPR000297">
    <property type="entry name" value="PPIase_PpiC"/>
</dbReference>
<dbReference type="RefSeq" id="WP_166150310.1">
    <property type="nucleotide sequence ID" value="NZ_JAAOIW010000004.1"/>
</dbReference>
<dbReference type="PANTHER" id="PTHR47245:SF2">
    <property type="entry name" value="PEPTIDYL-PROLYL CIS-TRANS ISOMERASE HP_0175-RELATED"/>
    <property type="match status" value="1"/>
</dbReference>
<evidence type="ECO:0000313" key="3">
    <source>
        <dbReference type="EMBL" id="NHN30878.1"/>
    </source>
</evidence>
<reference evidence="3" key="1">
    <citation type="submission" date="2020-03" db="EMBL/GenBank/DDBJ databases">
        <title>Draft sequencing of Paenibacilllus sp. S3N08.</title>
        <authorList>
            <person name="Kim D.-U."/>
        </authorList>
    </citation>
    <scope>NUCLEOTIDE SEQUENCE</scope>
    <source>
        <strain evidence="3">S3N08</strain>
    </source>
</reference>
<name>A0ABX0J4H5_9BACL</name>
<evidence type="ECO:0000256" key="1">
    <source>
        <dbReference type="PROSITE-ProRule" id="PRU00278"/>
    </source>
</evidence>
<dbReference type="InterPro" id="IPR050245">
    <property type="entry name" value="PrsA_foldase"/>
</dbReference>
<dbReference type="GO" id="GO:0016853">
    <property type="term" value="F:isomerase activity"/>
    <property type="evidence" value="ECO:0007669"/>
    <property type="project" value="UniProtKB-KW"/>
</dbReference>
<keyword evidence="1 3" id="KW-0413">Isomerase</keyword>
<evidence type="ECO:0000259" key="2">
    <source>
        <dbReference type="PROSITE" id="PS50198"/>
    </source>
</evidence>
<dbReference type="PANTHER" id="PTHR47245">
    <property type="entry name" value="PEPTIDYLPROLYL ISOMERASE"/>
    <property type="match status" value="1"/>
</dbReference>
<keyword evidence="4" id="KW-1185">Reference proteome</keyword>
<dbReference type="SUPFAM" id="SSF55383">
    <property type="entry name" value="Copper amine oxidase, domain N"/>
    <property type="match status" value="1"/>
</dbReference>
<comment type="caution">
    <text evidence="3">The sequence shown here is derived from an EMBL/GenBank/DDBJ whole genome shotgun (WGS) entry which is preliminary data.</text>
</comment>
<protein>
    <submittedName>
        <fullName evidence="3">Peptidylprolyl isomerase</fullName>
    </submittedName>
</protein>
<dbReference type="EMBL" id="JAAOIW010000004">
    <property type="protein sequence ID" value="NHN30878.1"/>
    <property type="molecule type" value="Genomic_DNA"/>
</dbReference>
<dbReference type="SUPFAM" id="SSF54534">
    <property type="entry name" value="FKBP-like"/>
    <property type="match status" value="1"/>
</dbReference>
<dbReference type="PROSITE" id="PS50198">
    <property type="entry name" value="PPIC_PPIASE_2"/>
    <property type="match status" value="1"/>
</dbReference>
<organism evidence="3 4">
    <name type="scientific">Paenibacillus agricola</name>
    <dbReference type="NCBI Taxonomy" id="2716264"/>
    <lineage>
        <taxon>Bacteria</taxon>
        <taxon>Bacillati</taxon>
        <taxon>Bacillota</taxon>
        <taxon>Bacilli</taxon>
        <taxon>Bacillales</taxon>
        <taxon>Paenibacillaceae</taxon>
        <taxon>Paenibacillus</taxon>
    </lineage>
</organism>
<dbReference type="Pfam" id="PF13616">
    <property type="entry name" value="Rotamase_3"/>
    <property type="match status" value="1"/>
</dbReference>
<keyword evidence="1" id="KW-0697">Rotamase</keyword>
<evidence type="ECO:0000313" key="4">
    <source>
        <dbReference type="Proteomes" id="UP001165962"/>
    </source>
</evidence>